<keyword evidence="3" id="KW-1185">Reference proteome</keyword>
<evidence type="ECO:0000313" key="3">
    <source>
        <dbReference type="Proteomes" id="UP000199013"/>
    </source>
</evidence>
<dbReference type="EMBL" id="FLUV01002349">
    <property type="protein sequence ID" value="SBW28386.1"/>
    <property type="molecule type" value="Genomic_DNA"/>
</dbReference>
<feature type="coiled-coil region" evidence="1">
    <location>
        <begin position="12"/>
        <end position="39"/>
    </location>
</feature>
<accession>A0A1C3PF42</accession>
<proteinExistence type="predicted"/>
<organism evidence="2 3">
    <name type="scientific">Candidatus Protofrankia californiensis</name>
    <dbReference type="NCBI Taxonomy" id="1839754"/>
    <lineage>
        <taxon>Bacteria</taxon>
        <taxon>Bacillati</taxon>
        <taxon>Actinomycetota</taxon>
        <taxon>Actinomycetes</taxon>
        <taxon>Frankiales</taxon>
        <taxon>Frankiaceae</taxon>
        <taxon>Protofrankia</taxon>
    </lineage>
</organism>
<evidence type="ECO:0000313" key="2">
    <source>
        <dbReference type="EMBL" id="SBW28386.1"/>
    </source>
</evidence>
<reference evidence="3" key="1">
    <citation type="submission" date="2016-02" db="EMBL/GenBank/DDBJ databases">
        <authorList>
            <person name="Wibberg D."/>
        </authorList>
    </citation>
    <scope>NUCLEOTIDE SEQUENCE [LARGE SCALE GENOMIC DNA]</scope>
</reference>
<dbReference type="AlphaFoldDB" id="A0A1C3PF42"/>
<protein>
    <submittedName>
        <fullName evidence="2">Uncharacterized protein</fullName>
    </submittedName>
</protein>
<sequence length="63" mass="7002">MIQQPLSLNSAESIQEMKIERLEQRIQELDTSLDDTTRAYEIGGDQVVERSGSIRTVGAGTHV</sequence>
<keyword evidence="1" id="KW-0175">Coiled coil</keyword>
<evidence type="ECO:0000256" key="1">
    <source>
        <dbReference type="SAM" id="Coils"/>
    </source>
</evidence>
<dbReference type="Proteomes" id="UP000199013">
    <property type="component" value="Unassembled WGS sequence"/>
</dbReference>
<gene>
    <name evidence="2" type="ORF">FDG2_5668</name>
</gene>
<name>A0A1C3PF42_9ACTN</name>